<dbReference type="KEGG" id="rca:Rcas_4284"/>
<protein>
    <submittedName>
        <fullName evidence="3">Metal dependent phosphohydrolase</fullName>
    </submittedName>
</protein>
<dbReference type="PANTHER" id="PTHR36442">
    <property type="entry name" value="CYCLIC-DI-AMP PHOSPHODIESTERASE PGPH"/>
    <property type="match status" value="1"/>
</dbReference>
<feature type="domain" description="HD/PDEase" evidence="2">
    <location>
        <begin position="497"/>
        <end position="652"/>
    </location>
</feature>
<organism evidence="3 4">
    <name type="scientific">Roseiflexus castenholzii (strain DSM 13941 / HLO8)</name>
    <dbReference type="NCBI Taxonomy" id="383372"/>
    <lineage>
        <taxon>Bacteria</taxon>
        <taxon>Bacillati</taxon>
        <taxon>Chloroflexota</taxon>
        <taxon>Chloroflexia</taxon>
        <taxon>Chloroflexales</taxon>
        <taxon>Roseiflexineae</taxon>
        <taxon>Roseiflexaceae</taxon>
        <taxon>Roseiflexus</taxon>
    </lineage>
</organism>
<dbReference type="SMART" id="SM00471">
    <property type="entry name" value="HDc"/>
    <property type="match status" value="1"/>
</dbReference>
<evidence type="ECO:0000313" key="4">
    <source>
        <dbReference type="Proteomes" id="UP000000263"/>
    </source>
</evidence>
<feature type="transmembrane region" description="Helical" evidence="1">
    <location>
        <begin position="442"/>
        <end position="465"/>
    </location>
</feature>
<dbReference type="InterPro" id="IPR011621">
    <property type="entry name" value="Metal-dep_PHydrolase_7TM_intra"/>
</dbReference>
<feature type="transmembrane region" description="Helical" evidence="1">
    <location>
        <begin position="410"/>
        <end position="430"/>
    </location>
</feature>
<dbReference type="OrthoDB" id="9806952at2"/>
<name>A7NRW5_ROSCS</name>
<feature type="transmembrane region" description="Helical" evidence="1">
    <location>
        <begin position="321"/>
        <end position="339"/>
    </location>
</feature>
<evidence type="ECO:0000256" key="1">
    <source>
        <dbReference type="SAM" id="Phobius"/>
    </source>
</evidence>
<feature type="transmembrane region" description="Helical" evidence="1">
    <location>
        <begin position="351"/>
        <end position="379"/>
    </location>
</feature>
<proteinExistence type="predicted"/>
<feature type="transmembrane region" description="Helical" evidence="1">
    <location>
        <begin position="385"/>
        <end position="403"/>
    </location>
</feature>
<sequence length="728" mass="80087">MNIRQWFHRSIRVDQSHGDESAHQSPNRAWQRLTAGLSLGLALVIWLALAWQPMVAPDLQLGQPSPRDIQADRTITYVSEWRTEQERTRAESAADTVIYSRDMSIPIQQRAELKNLLQTITQIRDDPTLSKAQERERLTSLPNSTLIISPELASVIARQTDESWALISSLSLELYDRALSENRYMLNEQKIAELRSFSLPYWASLQAETPEQAELIALFSGSFLKTNQFIDEAATQRRKQEVRDAVQPVTVRILQGESIVRQGDVVTPDVLEKLEALGALRTKTNWTALGGRVLLALLIAGAFGAYVATAQRDALKDVRPLLLVFGLLALAIVAARLITPFGMQWTQAFPVALIAMLLAALFNVGLSLMSVGILSAVIASLSDNQLTTALTLFLGGIAGALLIGRGERSLLFFISGVAVSLMMCAAQFTFHLLNGALPTFDQALTILAVSGVNGALSAILALGLYNLAGQLAGTVTPLRLMELAHPAQPLLRRLIREAPGTYYHSVAVGNLAESAAEAIGADALLLRVASYYHDIGKTIRPFFFTDNQSDRENVHDDLDPLTSAQIIADHVREGRKMAIAAGLPAQIVDFISTHHGTSVIKYFYQRALQQHDSVNIEDYRYPGPRPRTREQGIMMLADSVEATVRSKFQAGSVISSREANNGDARGREHGKTLEELVTAIIDERVRSGQLDECPLTLHDLARIRQAFITTLQGIYHPRVDYTPGKPVT</sequence>
<keyword evidence="1" id="KW-0812">Transmembrane</keyword>
<reference evidence="3 4" key="1">
    <citation type="submission" date="2007-08" db="EMBL/GenBank/DDBJ databases">
        <title>Complete sequence of Roseiflexus castenholzii DSM 13941.</title>
        <authorList>
            <consortium name="US DOE Joint Genome Institute"/>
            <person name="Copeland A."/>
            <person name="Lucas S."/>
            <person name="Lapidus A."/>
            <person name="Barry K."/>
            <person name="Glavina del Rio T."/>
            <person name="Dalin E."/>
            <person name="Tice H."/>
            <person name="Pitluck S."/>
            <person name="Thompson L.S."/>
            <person name="Brettin T."/>
            <person name="Bruce D."/>
            <person name="Detter J.C."/>
            <person name="Han C."/>
            <person name="Tapia R."/>
            <person name="Schmutz J."/>
            <person name="Larimer F."/>
            <person name="Land M."/>
            <person name="Hauser L."/>
            <person name="Kyrpides N."/>
            <person name="Mikhailova N."/>
            <person name="Bryant D.A."/>
            <person name="Hanada S."/>
            <person name="Tsukatani Y."/>
            <person name="Richardson P."/>
        </authorList>
    </citation>
    <scope>NUCLEOTIDE SEQUENCE [LARGE SCALE GENOMIC DNA]</scope>
    <source>
        <strain evidence="4">DSM 13941 / HLO8</strain>
    </source>
</reference>
<dbReference type="InterPro" id="IPR006674">
    <property type="entry name" value="HD_domain"/>
</dbReference>
<dbReference type="CDD" id="cd00077">
    <property type="entry name" value="HDc"/>
    <property type="match status" value="1"/>
</dbReference>
<dbReference type="InterPro" id="IPR052722">
    <property type="entry name" value="PgpH_phosphodiesterase"/>
</dbReference>
<keyword evidence="4" id="KW-1185">Reference proteome</keyword>
<dbReference type="HOGENOM" id="CLU_015767_1_2_0"/>
<dbReference type="InterPro" id="IPR011624">
    <property type="entry name" value="Metal-dep_PHydrolase_7TM_extra"/>
</dbReference>
<evidence type="ECO:0000259" key="2">
    <source>
        <dbReference type="SMART" id="SM00471"/>
    </source>
</evidence>
<dbReference type="Proteomes" id="UP000000263">
    <property type="component" value="Chromosome"/>
</dbReference>
<evidence type="ECO:0000313" key="3">
    <source>
        <dbReference type="EMBL" id="ABU60311.1"/>
    </source>
</evidence>
<dbReference type="AlphaFoldDB" id="A7NRW5"/>
<keyword evidence="3" id="KW-0378">Hydrolase</keyword>
<dbReference type="Gene3D" id="1.10.3210.10">
    <property type="entry name" value="Hypothetical protein af1432"/>
    <property type="match status" value="1"/>
</dbReference>
<keyword evidence="1" id="KW-0472">Membrane</keyword>
<dbReference type="eggNOG" id="COG1480">
    <property type="taxonomic scope" value="Bacteria"/>
</dbReference>
<gene>
    <name evidence="3" type="ordered locus">Rcas_4284</name>
</gene>
<feature type="transmembrane region" description="Helical" evidence="1">
    <location>
        <begin position="289"/>
        <end position="309"/>
    </location>
</feature>
<dbReference type="NCBIfam" id="TIGR00277">
    <property type="entry name" value="HDIG"/>
    <property type="match status" value="1"/>
</dbReference>
<dbReference type="Pfam" id="PF07698">
    <property type="entry name" value="7TM-7TMR_HD"/>
    <property type="match status" value="1"/>
</dbReference>
<dbReference type="SUPFAM" id="SSF109604">
    <property type="entry name" value="HD-domain/PDEase-like"/>
    <property type="match status" value="1"/>
</dbReference>
<dbReference type="InterPro" id="IPR003607">
    <property type="entry name" value="HD/PDEase_dom"/>
</dbReference>
<dbReference type="PANTHER" id="PTHR36442:SF1">
    <property type="entry name" value="CYCLIC-DI-AMP PHOSPHODIESTERASE PGPH"/>
    <property type="match status" value="1"/>
</dbReference>
<accession>A7NRW5</accession>
<dbReference type="GO" id="GO:0016787">
    <property type="term" value="F:hydrolase activity"/>
    <property type="evidence" value="ECO:0007669"/>
    <property type="project" value="UniProtKB-KW"/>
</dbReference>
<dbReference type="InterPro" id="IPR006675">
    <property type="entry name" value="HDIG_dom"/>
</dbReference>
<dbReference type="Pfam" id="PF07697">
    <property type="entry name" value="7TMR-HDED"/>
    <property type="match status" value="1"/>
</dbReference>
<dbReference type="EMBL" id="CP000804">
    <property type="protein sequence ID" value="ABU60311.1"/>
    <property type="molecule type" value="Genomic_DNA"/>
</dbReference>
<keyword evidence="1" id="KW-1133">Transmembrane helix</keyword>
<dbReference type="Pfam" id="PF01966">
    <property type="entry name" value="HD"/>
    <property type="match status" value="1"/>
</dbReference>
<dbReference type="RefSeq" id="WP_012122732.1">
    <property type="nucleotide sequence ID" value="NC_009767.1"/>
</dbReference>
<dbReference type="STRING" id="383372.Rcas_4284"/>